<evidence type="ECO:0000256" key="5">
    <source>
        <dbReference type="SAM" id="Phobius"/>
    </source>
</evidence>
<evidence type="ECO:0000256" key="1">
    <source>
        <dbReference type="ARBA" id="ARBA00004370"/>
    </source>
</evidence>
<dbReference type="GO" id="GO:0005789">
    <property type="term" value="C:endoplasmic reticulum membrane"/>
    <property type="evidence" value="ECO:0007669"/>
    <property type="project" value="InterPro"/>
</dbReference>
<dbReference type="PANTHER" id="PTHR28038:SF1">
    <property type="entry name" value="ADL329WP"/>
    <property type="match status" value="1"/>
</dbReference>
<feature type="transmembrane region" description="Helical" evidence="5">
    <location>
        <begin position="44"/>
        <end position="60"/>
    </location>
</feature>
<dbReference type="AlphaFoldDB" id="A0AAV5QWQ2"/>
<keyword evidence="4 5" id="KW-0472">Membrane</keyword>
<dbReference type="Pfam" id="PF03669">
    <property type="entry name" value="ASTER"/>
    <property type="match status" value="1"/>
</dbReference>
<feature type="transmembrane region" description="Helical" evidence="5">
    <location>
        <begin position="72"/>
        <end position="92"/>
    </location>
</feature>
<dbReference type="InterPro" id="IPR005351">
    <property type="entry name" value="ASTER"/>
</dbReference>
<reference evidence="6 7" key="1">
    <citation type="journal article" date="2023" name="Elife">
        <title>Identification of key yeast species and microbe-microbe interactions impacting larval growth of Drosophila in the wild.</title>
        <authorList>
            <person name="Mure A."/>
            <person name="Sugiura Y."/>
            <person name="Maeda R."/>
            <person name="Honda K."/>
            <person name="Sakurai N."/>
            <person name="Takahashi Y."/>
            <person name="Watada M."/>
            <person name="Katoh T."/>
            <person name="Gotoh A."/>
            <person name="Gotoh Y."/>
            <person name="Taniguchi I."/>
            <person name="Nakamura K."/>
            <person name="Hayashi T."/>
            <person name="Katayama T."/>
            <person name="Uemura T."/>
            <person name="Hattori Y."/>
        </authorList>
    </citation>
    <scope>NUCLEOTIDE SEQUENCE [LARGE SCALE GENOMIC DNA]</scope>
    <source>
        <strain evidence="6 7">SC-9</strain>
    </source>
</reference>
<dbReference type="GeneID" id="90076845"/>
<keyword evidence="3 5" id="KW-1133">Transmembrane helix</keyword>
<evidence type="ECO:0000256" key="2">
    <source>
        <dbReference type="ARBA" id="ARBA00022692"/>
    </source>
</evidence>
<evidence type="ECO:0000256" key="3">
    <source>
        <dbReference type="ARBA" id="ARBA00022989"/>
    </source>
</evidence>
<accession>A0AAV5QWQ2</accession>
<comment type="caution">
    <text evidence="6">The sequence shown here is derived from an EMBL/GenBank/DDBJ whole genome shotgun (WGS) entry which is preliminary data.</text>
</comment>
<dbReference type="GO" id="GO:0044183">
    <property type="term" value="F:protein folding chaperone"/>
    <property type="evidence" value="ECO:0007669"/>
    <property type="project" value="InterPro"/>
</dbReference>
<protein>
    <submittedName>
        <fullName evidence="6">Uncharacterized protein</fullName>
    </submittedName>
</protein>
<dbReference type="GO" id="GO:0045048">
    <property type="term" value="P:protein insertion into ER membrane"/>
    <property type="evidence" value="ECO:0007669"/>
    <property type="project" value="InterPro"/>
</dbReference>
<proteinExistence type="predicted"/>
<dbReference type="EMBL" id="BTFZ01000020">
    <property type="protein sequence ID" value="GMM38857.1"/>
    <property type="molecule type" value="Genomic_DNA"/>
</dbReference>
<name>A0AAV5QWQ2_9ASCO</name>
<keyword evidence="2 5" id="KW-0812">Transmembrane</keyword>
<dbReference type="Proteomes" id="UP001360560">
    <property type="component" value="Unassembled WGS sequence"/>
</dbReference>
<evidence type="ECO:0000313" key="7">
    <source>
        <dbReference type="Proteomes" id="UP001360560"/>
    </source>
</evidence>
<keyword evidence="7" id="KW-1185">Reference proteome</keyword>
<comment type="subcellular location">
    <subcellularLocation>
        <location evidence="1">Membrane</location>
    </subcellularLocation>
</comment>
<evidence type="ECO:0000313" key="6">
    <source>
        <dbReference type="EMBL" id="GMM38857.1"/>
    </source>
</evidence>
<evidence type="ECO:0000256" key="4">
    <source>
        <dbReference type="ARBA" id="ARBA00023136"/>
    </source>
</evidence>
<sequence>MGASVIREDLVVKYTHVPPEARNPATGMMAQTMPMASMFMRNKMMSWASFCICVQHYMNFRNVKLSEDANSPLMSLILATIGLVTAYIDILVPTPQIKKKAAETVADAVTSVVATAVETATGI</sequence>
<dbReference type="RefSeq" id="XP_064855852.1">
    <property type="nucleotide sequence ID" value="XM_064999780.1"/>
</dbReference>
<gene>
    <name evidence="6" type="ORF">DASC09_061960</name>
</gene>
<organism evidence="6 7">
    <name type="scientific">Saccharomycopsis crataegensis</name>
    <dbReference type="NCBI Taxonomy" id="43959"/>
    <lineage>
        <taxon>Eukaryota</taxon>
        <taxon>Fungi</taxon>
        <taxon>Dikarya</taxon>
        <taxon>Ascomycota</taxon>
        <taxon>Saccharomycotina</taxon>
        <taxon>Saccharomycetes</taxon>
        <taxon>Saccharomycopsidaceae</taxon>
        <taxon>Saccharomycopsis</taxon>
    </lineage>
</organism>
<dbReference type="PANTHER" id="PTHR28038">
    <property type="entry name" value="ADL329WP"/>
    <property type="match status" value="1"/>
</dbReference>